<gene>
    <name evidence="2" type="ORF">C484_15807</name>
</gene>
<dbReference type="Pfam" id="PF13360">
    <property type="entry name" value="PQQ_2"/>
    <property type="match status" value="2"/>
</dbReference>
<dbReference type="PATRIC" id="fig|1230458.4.peg.3201"/>
<feature type="domain" description="Pyrrolo-quinoline quinone repeat" evidence="1">
    <location>
        <begin position="29"/>
        <end position="114"/>
    </location>
</feature>
<reference evidence="2 3" key="1">
    <citation type="journal article" date="2014" name="PLoS Genet.">
        <title>Phylogenetically driven sequencing of extremely halophilic archaea reveals strategies for static and dynamic osmo-response.</title>
        <authorList>
            <person name="Becker E.A."/>
            <person name="Seitzer P.M."/>
            <person name="Tritt A."/>
            <person name="Larsen D."/>
            <person name="Krusor M."/>
            <person name="Yao A.I."/>
            <person name="Wu D."/>
            <person name="Madern D."/>
            <person name="Eisen J.A."/>
            <person name="Darling A.E."/>
            <person name="Facciotti M.T."/>
        </authorList>
    </citation>
    <scope>NUCLEOTIDE SEQUENCE [LARGE SCALE GENOMIC DNA]</scope>
    <source>
        <strain evidence="2 3">DSM 12281</strain>
    </source>
</reference>
<dbReference type="AlphaFoldDB" id="L9ZT85"/>
<sequence length="400" mass="42633">MTSWTQLSGDSRHTGVRRDATGPRYLDAAWTADLVGHVGSPVLDRDTVFVGTRRGNCYAFDHETGYRRWVFETTAATEAAPIVTRDRLYLGTDDGTIYALDPATGDQHWATAVPAQLTATLVYSDATGDLYAGHEDGLTALDGTSGGEHWTTETETAVTGSPAIGDDRELERDQQIRDLGLEELGRNHADTGSVHSERERQTWDGPRLYAATEGGTVECLGTESGTVIWSAPTNGDVPAGPTIAGGRVYVADDGGTLLALNADTGQTWFSYSIADEFTSGVTVLAEEGMTIVGAADGYAHVTDTTVGRRKRRGWLFSKKGVALDGTVSASPVVAGTVLCVGDTTGSLYGIDLVDGWSHRWHAALEGAITNTPALAEQRLYVGSDDRLTCFEWPPTDASIP</sequence>
<dbReference type="EMBL" id="AOIL01000051">
    <property type="protein sequence ID" value="ELY88393.1"/>
    <property type="molecule type" value="Genomic_DNA"/>
</dbReference>
<dbReference type="STRING" id="1230458.C484_15807"/>
<comment type="caution">
    <text evidence="2">The sequence shown here is derived from an EMBL/GenBank/DDBJ whole genome shotgun (WGS) entry which is preliminary data.</text>
</comment>
<keyword evidence="3" id="KW-1185">Reference proteome</keyword>
<dbReference type="PANTHER" id="PTHR34512:SF30">
    <property type="entry name" value="OUTER MEMBRANE PROTEIN ASSEMBLY FACTOR BAMB"/>
    <property type="match status" value="1"/>
</dbReference>
<dbReference type="PANTHER" id="PTHR34512">
    <property type="entry name" value="CELL SURFACE PROTEIN"/>
    <property type="match status" value="1"/>
</dbReference>
<organism evidence="2 3">
    <name type="scientific">Natrialba taiwanensis DSM 12281</name>
    <dbReference type="NCBI Taxonomy" id="1230458"/>
    <lineage>
        <taxon>Archaea</taxon>
        <taxon>Methanobacteriati</taxon>
        <taxon>Methanobacteriota</taxon>
        <taxon>Stenosarchaea group</taxon>
        <taxon>Halobacteria</taxon>
        <taxon>Halobacteriales</taxon>
        <taxon>Natrialbaceae</taxon>
        <taxon>Natrialba</taxon>
    </lineage>
</organism>
<evidence type="ECO:0000313" key="2">
    <source>
        <dbReference type="EMBL" id="ELY88393.1"/>
    </source>
</evidence>
<dbReference type="InterPro" id="IPR011047">
    <property type="entry name" value="Quinoprotein_ADH-like_sf"/>
</dbReference>
<dbReference type="InterPro" id="IPR015943">
    <property type="entry name" value="WD40/YVTN_repeat-like_dom_sf"/>
</dbReference>
<protein>
    <submittedName>
        <fullName evidence="2">Pyrrolo-quinoline quinone</fullName>
    </submittedName>
</protein>
<dbReference type="OrthoDB" id="145878at2157"/>
<feature type="domain" description="Pyrrolo-quinoline quinone repeat" evidence="1">
    <location>
        <begin position="202"/>
        <end position="390"/>
    </location>
</feature>
<dbReference type="SMART" id="SM00564">
    <property type="entry name" value="PQQ"/>
    <property type="match status" value="6"/>
</dbReference>
<dbReference type="Gene3D" id="2.130.10.10">
    <property type="entry name" value="YVTN repeat-like/Quinoprotein amine dehydrogenase"/>
    <property type="match status" value="2"/>
</dbReference>
<dbReference type="Proteomes" id="UP000011648">
    <property type="component" value="Unassembled WGS sequence"/>
</dbReference>
<accession>L9ZT85</accession>
<dbReference type="RefSeq" id="WP_006826823.1">
    <property type="nucleotide sequence ID" value="NZ_AOIL01000051.1"/>
</dbReference>
<evidence type="ECO:0000313" key="3">
    <source>
        <dbReference type="Proteomes" id="UP000011648"/>
    </source>
</evidence>
<dbReference type="InterPro" id="IPR002372">
    <property type="entry name" value="PQQ_rpt_dom"/>
</dbReference>
<dbReference type="SUPFAM" id="SSF50998">
    <property type="entry name" value="Quinoprotein alcohol dehydrogenase-like"/>
    <property type="match status" value="1"/>
</dbReference>
<name>L9ZT85_9EURY</name>
<evidence type="ECO:0000259" key="1">
    <source>
        <dbReference type="Pfam" id="PF13360"/>
    </source>
</evidence>
<dbReference type="InterPro" id="IPR018391">
    <property type="entry name" value="PQQ_b-propeller_rpt"/>
</dbReference>
<proteinExistence type="predicted"/>